<dbReference type="EMBL" id="SDEE01001182">
    <property type="protein sequence ID" value="RXW12608.1"/>
    <property type="molecule type" value="Genomic_DNA"/>
</dbReference>
<protein>
    <submittedName>
        <fullName evidence="2">Uncharacterized protein</fullName>
    </submittedName>
</protein>
<organism evidence="2 3">
    <name type="scientific">Candolleomyces aberdarensis</name>
    <dbReference type="NCBI Taxonomy" id="2316362"/>
    <lineage>
        <taxon>Eukaryota</taxon>
        <taxon>Fungi</taxon>
        <taxon>Dikarya</taxon>
        <taxon>Basidiomycota</taxon>
        <taxon>Agaricomycotina</taxon>
        <taxon>Agaricomycetes</taxon>
        <taxon>Agaricomycetidae</taxon>
        <taxon>Agaricales</taxon>
        <taxon>Agaricineae</taxon>
        <taxon>Psathyrellaceae</taxon>
        <taxon>Candolleomyces</taxon>
    </lineage>
</organism>
<dbReference type="Proteomes" id="UP000290288">
    <property type="component" value="Unassembled WGS sequence"/>
</dbReference>
<keyword evidence="3" id="KW-1185">Reference proteome</keyword>
<accession>A0A4V1Q1S5</accession>
<feature type="region of interest" description="Disordered" evidence="1">
    <location>
        <begin position="1"/>
        <end position="21"/>
    </location>
</feature>
<proteinExistence type="predicted"/>
<feature type="region of interest" description="Disordered" evidence="1">
    <location>
        <begin position="48"/>
        <end position="68"/>
    </location>
</feature>
<gene>
    <name evidence="2" type="ORF">EST38_g13245</name>
</gene>
<evidence type="ECO:0000256" key="1">
    <source>
        <dbReference type="SAM" id="MobiDB-lite"/>
    </source>
</evidence>
<dbReference type="AlphaFoldDB" id="A0A4V1Q1S5"/>
<sequence>MDEQSSYQAQEAQSDAFLQGHETPGSSMFTMIYIDQSYTVSYNYHNSQNRTNTETINSHNLSSTQARNSSLNGDAGWTFQMRDLDPYTDFILRDRADSRRSSSLFGIYTVFNSIVLNRERKPGSS</sequence>
<evidence type="ECO:0000313" key="3">
    <source>
        <dbReference type="Proteomes" id="UP000290288"/>
    </source>
</evidence>
<reference evidence="2 3" key="1">
    <citation type="submission" date="2019-01" db="EMBL/GenBank/DDBJ databases">
        <title>Draft genome sequence of Psathyrella aberdarensis IHI B618.</title>
        <authorList>
            <person name="Buettner E."/>
            <person name="Kellner H."/>
        </authorList>
    </citation>
    <scope>NUCLEOTIDE SEQUENCE [LARGE SCALE GENOMIC DNA]</scope>
    <source>
        <strain evidence="2 3">IHI B618</strain>
    </source>
</reference>
<evidence type="ECO:0000313" key="2">
    <source>
        <dbReference type="EMBL" id="RXW12608.1"/>
    </source>
</evidence>
<feature type="compositionally biased region" description="Low complexity" evidence="1">
    <location>
        <begin position="1"/>
        <end position="16"/>
    </location>
</feature>
<comment type="caution">
    <text evidence="2">The sequence shown here is derived from an EMBL/GenBank/DDBJ whole genome shotgun (WGS) entry which is preliminary data.</text>
</comment>
<name>A0A4V1Q1S5_9AGAR</name>